<keyword evidence="2" id="KW-0808">Transferase</keyword>
<comment type="catalytic activity">
    <reaction evidence="9">
        <text>L-threonyl-[protein] + ATP = O-phospho-L-threonyl-[protein] + ADP + H(+)</text>
        <dbReference type="Rhea" id="RHEA:46608"/>
        <dbReference type="Rhea" id="RHEA-COMP:11060"/>
        <dbReference type="Rhea" id="RHEA-COMP:11605"/>
        <dbReference type="ChEBI" id="CHEBI:15378"/>
        <dbReference type="ChEBI" id="CHEBI:30013"/>
        <dbReference type="ChEBI" id="CHEBI:30616"/>
        <dbReference type="ChEBI" id="CHEBI:61977"/>
        <dbReference type="ChEBI" id="CHEBI:456216"/>
        <dbReference type="EC" id="2.7.12.2"/>
    </reaction>
</comment>
<dbReference type="InterPro" id="IPR011009">
    <property type="entry name" value="Kinase-like_dom_sf"/>
</dbReference>
<comment type="similarity">
    <text evidence="6">Belongs to the protein kinase superfamily. STE Ser/Thr protein kinase family. MAP kinase kinase subfamily.</text>
</comment>
<dbReference type="PROSITE" id="PS00107">
    <property type="entry name" value="PROTEIN_KINASE_ATP"/>
    <property type="match status" value="1"/>
</dbReference>
<dbReference type="PROSITE" id="PS50011">
    <property type="entry name" value="PROTEIN_KINASE_DOM"/>
    <property type="match status" value="1"/>
</dbReference>
<evidence type="ECO:0000259" key="13">
    <source>
        <dbReference type="PROSITE" id="PS50011"/>
    </source>
</evidence>
<evidence type="ECO:0000256" key="12">
    <source>
        <dbReference type="RuleBase" id="RU000304"/>
    </source>
</evidence>
<evidence type="ECO:0000256" key="8">
    <source>
        <dbReference type="ARBA" id="ARBA00049014"/>
    </source>
</evidence>
<dbReference type="InterPro" id="IPR008271">
    <property type="entry name" value="Ser/Thr_kinase_AS"/>
</dbReference>
<feature type="binding site" evidence="11">
    <location>
        <position position="78"/>
    </location>
    <ligand>
        <name>ATP</name>
        <dbReference type="ChEBI" id="CHEBI:30616"/>
    </ligand>
</feature>
<comment type="caution">
    <text evidence="14">The sequence shown here is derived from an EMBL/GenBank/DDBJ whole genome shotgun (WGS) entry which is preliminary data.</text>
</comment>
<dbReference type="Proteomes" id="UP000320333">
    <property type="component" value="Unassembled WGS sequence"/>
</dbReference>
<reference evidence="14 15" key="1">
    <citation type="journal article" date="2019" name="Sci. Rep.">
        <title>Comparative genomics of chytrid fungi reveal insights into the obligate biotrophic and pathogenic lifestyle of Synchytrium endobioticum.</title>
        <authorList>
            <person name="van de Vossenberg B.T.L.H."/>
            <person name="Warris S."/>
            <person name="Nguyen H.D.T."/>
            <person name="van Gent-Pelzer M.P.E."/>
            <person name="Joly D.L."/>
            <person name="van de Geest H.C."/>
            <person name="Bonants P.J.M."/>
            <person name="Smith D.S."/>
            <person name="Levesque C.A."/>
            <person name="van der Lee T.A.J."/>
        </authorList>
    </citation>
    <scope>NUCLEOTIDE SEQUENCE [LARGE SCALE GENOMIC DNA]</scope>
    <source>
        <strain evidence="14 15">CBS 675.73</strain>
    </source>
</reference>
<dbReference type="Gene3D" id="3.30.200.20">
    <property type="entry name" value="Phosphorylase Kinase, domain 1"/>
    <property type="match status" value="1"/>
</dbReference>
<dbReference type="PANTHER" id="PTHR48013">
    <property type="entry name" value="DUAL SPECIFICITY MITOGEN-ACTIVATED PROTEIN KINASE KINASE 5-RELATED"/>
    <property type="match status" value="1"/>
</dbReference>
<dbReference type="FunFam" id="3.30.200.20:FF:000040">
    <property type="entry name" value="Dual specificity mitogen-activated protein kinase kinase"/>
    <property type="match status" value="1"/>
</dbReference>
<evidence type="ECO:0000256" key="4">
    <source>
        <dbReference type="ARBA" id="ARBA00022777"/>
    </source>
</evidence>
<dbReference type="InterPro" id="IPR017441">
    <property type="entry name" value="Protein_kinase_ATP_BS"/>
</dbReference>
<dbReference type="GO" id="GO:0004674">
    <property type="term" value="F:protein serine/threonine kinase activity"/>
    <property type="evidence" value="ECO:0007669"/>
    <property type="project" value="UniProtKB-KW"/>
</dbReference>
<evidence type="ECO:0000256" key="11">
    <source>
        <dbReference type="PROSITE-ProRule" id="PRU10141"/>
    </source>
</evidence>
<keyword evidence="15" id="KW-1185">Reference proteome</keyword>
<proteinExistence type="inferred from homology"/>
<evidence type="ECO:0000256" key="9">
    <source>
        <dbReference type="ARBA" id="ARBA00049299"/>
    </source>
</evidence>
<dbReference type="GO" id="GO:0004708">
    <property type="term" value="F:MAP kinase kinase activity"/>
    <property type="evidence" value="ECO:0007669"/>
    <property type="project" value="UniProtKB-EC"/>
</dbReference>
<evidence type="ECO:0000256" key="5">
    <source>
        <dbReference type="ARBA" id="ARBA00022840"/>
    </source>
</evidence>
<organism evidence="14 15">
    <name type="scientific">Chytriomyces confervae</name>
    <dbReference type="NCBI Taxonomy" id="246404"/>
    <lineage>
        <taxon>Eukaryota</taxon>
        <taxon>Fungi</taxon>
        <taxon>Fungi incertae sedis</taxon>
        <taxon>Chytridiomycota</taxon>
        <taxon>Chytridiomycota incertae sedis</taxon>
        <taxon>Chytridiomycetes</taxon>
        <taxon>Chytridiales</taxon>
        <taxon>Chytriomycetaceae</taxon>
        <taxon>Chytriomyces</taxon>
    </lineage>
</organism>
<dbReference type="EC" id="2.7.12.2" evidence="7"/>
<dbReference type="EMBL" id="QEAP01000083">
    <property type="protein sequence ID" value="TPX75379.1"/>
    <property type="molecule type" value="Genomic_DNA"/>
</dbReference>
<evidence type="ECO:0000313" key="15">
    <source>
        <dbReference type="Proteomes" id="UP000320333"/>
    </source>
</evidence>
<gene>
    <name evidence="14" type="ORF">CcCBS67573_g03365</name>
</gene>
<keyword evidence="3 11" id="KW-0547">Nucleotide-binding</keyword>
<evidence type="ECO:0000256" key="10">
    <source>
        <dbReference type="ARBA" id="ARBA00051693"/>
    </source>
</evidence>
<dbReference type="AlphaFoldDB" id="A0A507FGA8"/>
<feature type="domain" description="Protein kinase" evidence="13">
    <location>
        <begin position="49"/>
        <end position="316"/>
    </location>
</feature>
<accession>A0A507FGA8</accession>
<sequence length="337" mass="36489">MDSVKPKVKLGIEIRKLSPAAGGVVAGSSSASTPFLLPEGEVKFKEEDLLFAEELGHGAGGSVAKVVHIPSGAVMARKHLSVNVDAEQDRRKAERNLKNELKILHKCRSEYIVSSFGAFVHDGGVSVVMEYMDLGSLEFIYKTFGPIAEAVVAKVAVRTLKGLVYLQEMNIVHRDIKPSNLLVNTLGQVKIADFGVSKELVNTQARTFTGTQGYLAPERIQFGTSYSVVSDVWSLGLTLMEVATGEFPYNGKGLVISDGAEMSLFDLIACINDHPSPQLPEGKFSKDFEELIALCVIKDHTVRPGPDAVLQQKSCVAAEADGCNILDWAQSLNQQLQ</sequence>
<evidence type="ECO:0000256" key="7">
    <source>
        <dbReference type="ARBA" id="ARBA00038999"/>
    </source>
</evidence>
<evidence type="ECO:0000256" key="6">
    <source>
        <dbReference type="ARBA" id="ARBA00038035"/>
    </source>
</evidence>
<dbReference type="PANTHER" id="PTHR48013:SF9">
    <property type="entry name" value="DUAL SPECIFICITY MITOGEN-ACTIVATED PROTEIN KINASE KINASE 5"/>
    <property type="match status" value="1"/>
</dbReference>
<dbReference type="SUPFAM" id="SSF56112">
    <property type="entry name" value="Protein kinase-like (PK-like)"/>
    <property type="match status" value="1"/>
</dbReference>
<comment type="catalytic activity">
    <reaction evidence="8">
        <text>L-seryl-[protein] + ATP = O-phospho-L-seryl-[protein] + ADP + H(+)</text>
        <dbReference type="Rhea" id="RHEA:17989"/>
        <dbReference type="Rhea" id="RHEA-COMP:9863"/>
        <dbReference type="Rhea" id="RHEA-COMP:11604"/>
        <dbReference type="ChEBI" id="CHEBI:15378"/>
        <dbReference type="ChEBI" id="CHEBI:29999"/>
        <dbReference type="ChEBI" id="CHEBI:30616"/>
        <dbReference type="ChEBI" id="CHEBI:83421"/>
        <dbReference type="ChEBI" id="CHEBI:456216"/>
        <dbReference type="EC" id="2.7.12.2"/>
    </reaction>
</comment>
<dbReference type="Gene3D" id="1.10.510.10">
    <property type="entry name" value="Transferase(Phosphotransferase) domain 1"/>
    <property type="match status" value="1"/>
</dbReference>
<evidence type="ECO:0000256" key="3">
    <source>
        <dbReference type="ARBA" id="ARBA00022741"/>
    </source>
</evidence>
<dbReference type="InterPro" id="IPR000719">
    <property type="entry name" value="Prot_kinase_dom"/>
</dbReference>
<dbReference type="OrthoDB" id="10252354at2759"/>
<keyword evidence="4" id="KW-0418">Kinase</keyword>
<comment type="catalytic activity">
    <reaction evidence="10">
        <text>L-tyrosyl-[protein] + ATP = O-phospho-L-tyrosyl-[protein] + ADP + H(+)</text>
        <dbReference type="Rhea" id="RHEA:10596"/>
        <dbReference type="Rhea" id="RHEA-COMP:10136"/>
        <dbReference type="Rhea" id="RHEA-COMP:20101"/>
        <dbReference type="ChEBI" id="CHEBI:15378"/>
        <dbReference type="ChEBI" id="CHEBI:30616"/>
        <dbReference type="ChEBI" id="CHEBI:46858"/>
        <dbReference type="ChEBI" id="CHEBI:61978"/>
        <dbReference type="ChEBI" id="CHEBI:456216"/>
        <dbReference type="EC" id="2.7.12.2"/>
    </reaction>
</comment>
<name>A0A507FGA8_9FUNG</name>
<dbReference type="STRING" id="246404.A0A507FGA8"/>
<dbReference type="Pfam" id="PF00069">
    <property type="entry name" value="Pkinase"/>
    <property type="match status" value="1"/>
</dbReference>
<dbReference type="GO" id="GO:0005524">
    <property type="term" value="F:ATP binding"/>
    <property type="evidence" value="ECO:0007669"/>
    <property type="project" value="UniProtKB-UniRule"/>
</dbReference>
<evidence type="ECO:0000256" key="1">
    <source>
        <dbReference type="ARBA" id="ARBA00022527"/>
    </source>
</evidence>
<dbReference type="PROSITE" id="PS00108">
    <property type="entry name" value="PROTEIN_KINASE_ST"/>
    <property type="match status" value="1"/>
</dbReference>
<evidence type="ECO:0000256" key="2">
    <source>
        <dbReference type="ARBA" id="ARBA00022679"/>
    </source>
</evidence>
<protein>
    <recommendedName>
        <fullName evidence="7">mitogen-activated protein kinase kinase</fullName>
        <ecNumber evidence="7">2.7.12.2</ecNumber>
    </recommendedName>
</protein>
<keyword evidence="1 12" id="KW-0723">Serine/threonine-protein kinase</keyword>
<dbReference type="PIRSF" id="PIRSF000654">
    <property type="entry name" value="Integrin-linked_kinase"/>
    <property type="match status" value="1"/>
</dbReference>
<evidence type="ECO:0000313" key="14">
    <source>
        <dbReference type="EMBL" id="TPX75379.1"/>
    </source>
</evidence>
<dbReference type="SMART" id="SM00220">
    <property type="entry name" value="S_TKc"/>
    <property type="match status" value="1"/>
</dbReference>
<keyword evidence="5 11" id="KW-0067">ATP-binding</keyword>